<feature type="domain" description="Peptidase C1A papain C-terminal" evidence="2">
    <location>
        <begin position="8"/>
        <end position="75"/>
    </location>
</feature>
<name>A0A6G0WMI9_APHCR</name>
<dbReference type="InterPro" id="IPR000668">
    <property type="entry name" value="Peptidase_C1A_C"/>
</dbReference>
<keyword evidence="4" id="KW-1185">Reference proteome</keyword>
<dbReference type="OrthoDB" id="640249at2759"/>
<dbReference type="SUPFAM" id="SSF54001">
    <property type="entry name" value="Cysteine proteinases"/>
    <property type="match status" value="1"/>
</dbReference>
<sequence>MSYDFYVSSTTGVYYKTKGAVHTGNHAVKLIGWGVENGVKYWLLINSWGTEWGDHGLFKIRRGTNECGIEGKTTAGVPLV</sequence>
<evidence type="ECO:0000259" key="2">
    <source>
        <dbReference type="Pfam" id="PF00112"/>
    </source>
</evidence>
<dbReference type="PROSITE" id="PS00639">
    <property type="entry name" value="THIOL_PROTEASE_HIS"/>
    <property type="match status" value="1"/>
</dbReference>
<evidence type="ECO:0000256" key="1">
    <source>
        <dbReference type="ARBA" id="ARBA00008455"/>
    </source>
</evidence>
<dbReference type="GO" id="GO:0006508">
    <property type="term" value="P:proteolysis"/>
    <property type="evidence" value="ECO:0007669"/>
    <property type="project" value="InterPro"/>
</dbReference>
<dbReference type="AlphaFoldDB" id="A0A6G0WMI9"/>
<gene>
    <name evidence="3" type="ORF">FWK35_00034284</name>
</gene>
<dbReference type="InterPro" id="IPR025660">
    <property type="entry name" value="Pept_his_AS"/>
</dbReference>
<dbReference type="Gene3D" id="3.90.70.10">
    <property type="entry name" value="Cysteine proteinases"/>
    <property type="match status" value="1"/>
</dbReference>
<evidence type="ECO:0000313" key="4">
    <source>
        <dbReference type="Proteomes" id="UP000478052"/>
    </source>
</evidence>
<dbReference type="Pfam" id="PF00112">
    <property type="entry name" value="Peptidase_C1"/>
    <property type="match status" value="1"/>
</dbReference>
<protein>
    <submittedName>
        <fullName evidence="3">Cathepsin B-like cysteine proteinase 6</fullName>
    </submittedName>
</protein>
<dbReference type="PANTHER" id="PTHR12411">
    <property type="entry name" value="CYSTEINE PROTEASE FAMILY C1-RELATED"/>
    <property type="match status" value="1"/>
</dbReference>
<reference evidence="3 4" key="1">
    <citation type="submission" date="2019-08" db="EMBL/GenBank/DDBJ databases">
        <title>Whole genome of Aphis craccivora.</title>
        <authorList>
            <person name="Voronova N.V."/>
            <person name="Shulinski R.S."/>
            <person name="Bandarenka Y.V."/>
            <person name="Zhorov D.G."/>
            <person name="Warner D."/>
        </authorList>
    </citation>
    <scope>NUCLEOTIDE SEQUENCE [LARGE SCALE GENOMIC DNA]</scope>
    <source>
        <strain evidence="3">180601</strain>
        <tissue evidence="3">Whole Body</tissue>
    </source>
</reference>
<dbReference type="Proteomes" id="UP000478052">
    <property type="component" value="Unassembled WGS sequence"/>
</dbReference>
<dbReference type="GO" id="GO:0008234">
    <property type="term" value="F:cysteine-type peptidase activity"/>
    <property type="evidence" value="ECO:0007669"/>
    <property type="project" value="InterPro"/>
</dbReference>
<organism evidence="3 4">
    <name type="scientific">Aphis craccivora</name>
    <name type="common">Cowpea aphid</name>
    <dbReference type="NCBI Taxonomy" id="307492"/>
    <lineage>
        <taxon>Eukaryota</taxon>
        <taxon>Metazoa</taxon>
        <taxon>Ecdysozoa</taxon>
        <taxon>Arthropoda</taxon>
        <taxon>Hexapoda</taxon>
        <taxon>Insecta</taxon>
        <taxon>Pterygota</taxon>
        <taxon>Neoptera</taxon>
        <taxon>Paraneoptera</taxon>
        <taxon>Hemiptera</taxon>
        <taxon>Sternorrhyncha</taxon>
        <taxon>Aphidomorpha</taxon>
        <taxon>Aphidoidea</taxon>
        <taxon>Aphididae</taxon>
        <taxon>Aphidini</taxon>
        <taxon>Aphis</taxon>
        <taxon>Aphis</taxon>
    </lineage>
</organism>
<proteinExistence type="inferred from homology"/>
<dbReference type="InterPro" id="IPR038765">
    <property type="entry name" value="Papain-like_cys_pep_sf"/>
</dbReference>
<dbReference type="EMBL" id="VUJU01008589">
    <property type="protein sequence ID" value="KAF0728529.1"/>
    <property type="molecule type" value="Genomic_DNA"/>
</dbReference>
<comment type="caution">
    <text evidence="3">The sequence shown here is derived from an EMBL/GenBank/DDBJ whole genome shotgun (WGS) entry which is preliminary data.</text>
</comment>
<accession>A0A6G0WMI9</accession>
<dbReference type="InterPro" id="IPR013128">
    <property type="entry name" value="Peptidase_C1A"/>
</dbReference>
<evidence type="ECO:0000313" key="3">
    <source>
        <dbReference type="EMBL" id="KAF0728529.1"/>
    </source>
</evidence>
<comment type="similarity">
    <text evidence="1">Belongs to the peptidase C1 family.</text>
</comment>